<dbReference type="PANTHER" id="PTHR33546:SF1">
    <property type="entry name" value="LARGE, MULTIFUNCTIONAL SECRETED PROTEIN"/>
    <property type="match status" value="1"/>
</dbReference>
<dbReference type="Gene3D" id="2.120.10.30">
    <property type="entry name" value="TolB, C-terminal domain"/>
    <property type="match status" value="1"/>
</dbReference>
<dbReference type="Proteomes" id="UP000253426">
    <property type="component" value="Unassembled WGS sequence"/>
</dbReference>
<evidence type="ECO:0000259" key="7">
    <source>
        <dbReference type="Pfam" id="PF23500"/>
    </source>
</evidence>
<feature type="domain" description="DUF7133" evidence="7">
    <location>
        <begin position="392"/>
        <end position="740"/>
    </location>
</feature>
<keyword evidence="1" id="KW-0813">Transport</keyword>
<dbReference type="GO" id="GO:0005507">
    <property type="term" value="F:copper ion binding"/>
    <property type="evidence" value="ECO:0007669"/>
    <property type="project" value="InterPro"/>
</dbReference>
<dbReference type="Pfam" id="PF00127">
    <property type="entry name" value="Copper-bind"/>
    <property type="match status" value="1"/>
</dbReference>
<feature type="domain" description="Blue (type 1) copper" evidence="6">
    <location>
        <begin position="1224"/>
        <end position="1339"/>
    </location>
</feature>
<dbReference type="GO" id="GO:0009055">
    <property type="term" value="F:electron transfer activity"/>
    <property type="evidence" value="ECO:0007669"/>
    <property type="project" value="InterPro"/>
</dbReference>
<evidence type="ECO:0000313" key="8">
    <source>
        <dbReference type="EMBL" id="RBP40559.1"/>
    </source>
</evidence>
<dbReference type="SMART" id="SM00567">
    <property type="entry name" value="EZ_HEAT"/>
    <property type="match status" value="2"/>
</dbReference>
<dbReference type="Gene3D" id="3.40.50.1110">
    <property type="entry name" value="SGNH hydrolase"/>
    <property type="match status" value="1"/>
</dbReference>
<dbReference type="Pfam" id="PF13646">
    <property type="entry name" value="HEAT_2"/>
    <property type="match status" value="1"/>
</dbReference>
<dbReference type="Gene3D" id="2.60.40.420">
    <property type="entry name" value="Cupredoxins - blue copper proteins"/>
    <property type="match status" value="1"/>
</dbReference>
<dbReference type="InterPro" id="IPR013428">
    <property type="entry name" value="Membrane-bound_put_N"/>
</dbReference>
<dbReference type="InterPro" id="IPR011041">
    <property type="entry name" value="Quinoprot_gluc/sorb_DH_b-prop"/>
</dbReference>
<keyword evidence="5" id="KW-0732">Signal</keyword>
<dbReference type="EMBL" id="QNRR01000008">
    <property type="protein sequence ID" value="RBP40559.1"/>
    <property type="molecule type" value="Genomic_DNA"/>
</dbReference>
<keyword evidence="9" id="KW-1185">Reference proteome</keyword>
<sequence>MNRLLTLLLPAFLCFSSAVTQLTAAPATLAIREGDHICIIGNTLAERMQFPGHNHFETLLYQRFPKHNLVVRNLSWSADEVALRPRAEGFGTPDEHLTFSKADVVIAFFGFNESFAGEAGLEKFKTDLEEWIKHTKAQSYNGKGAPRIALVSPMAAEDLENPNLLTGDALKELNARLALYTKAMQEVAEKNGVVFANVFEGSGNAFELAKKQFESGAKGYGFPLTINGVHLKREGDAVFGMILQDALFSTSEELKNERRFDFIRESEGSRGALHAEIESKNFHWYNRYRIVDSYYVYGGRSGLKFADGDQTNRDVMQREREVLDVMVANRDARIWKLAQGEKVSDKADDSNVPPFLDVKTWFGAGIKKDAGANTGQTSKTAEGSSAEIPTVAETQKKFTLAKGFKVECFASEENFPELANATAMAFDTKGRLWVCTMPSYPQWRPGDEFIDKIIILEDSDGDGKANYCNTFADKLHLPISFEFYDGGILVSDQRNLTFLKDTNGDDKADFREVMLSGFDSADSHHVINAFTQGPGGDLYFQEGTFHYTQVETPYGPVRCANAGTYRYEPRTQKLSVFVSYNYANPHGIAFDQWGQTFIADASGGMNYFATAFSGQLPYPEKHASMKTFLKKRVRPTSGCEFVSSRNFPEDMQGNFLLNNCIGVQGTLNHTVKAVDSGYEATEIDPLMLNSDPNFRPVDMEFAPDGSLYIVDWAEALIGHMQYSIRDPLRDHKHGRIWRIWNAEKPLVKPVKVAGEPIKKLLELLSAPEYRVRERVKQELSTRKSEEVLKALDAWVKPLRDAVITKTSASQEHQLVEALWVYQYLNKVDMPQLHRVLTSGMPEARAAAVRVLCYWQDRVPDALDLLTKAANDPDPLVRLEAVRACSFSKDPKAANVALEALKQPQDYYITYTLGETMRALKPSPSAIDVKANPAALTYVLGQMTNDELKAAPRVEGVLKAQLERKGLDAATREAAAVDLAKLLGTTREVELVSAIMRFDDQQVNTVVSAELGKLLASSSPQALKTAEAQITRLAFKDHGVRSARVAGMAAYVTMTGDPAKVAKERQDNHETISVLLESIVIIPDPVLRAKYQTFATDAAGGTNLPPLVRKAAIAALPLTGAEFGLQNFGILAKVLLKGEYRDQVAQAAMQIPRTAWDKSLAPSLVESILSYAKTVPANQRTEMGYVEVSRFGTELCALLPAETGPALRKSLRELGVSVFVIRTVREQMRYDTPEITVEAGKPFEVIFENNDIMPHNIIFCKGGTHAEVGTAAQTMPATPDAKGFLYVPKHPAILDSAYSKMLEPGEKSRLQLTAPGTPGEYEYVCTFPGHWVIMWGKMKVVAQLE</sequence>
<feature type="chain" id="PRO_5017032946" evidence="5">
    <location>
        <begin position="25"/>
        <end position="1344"/>
    </location>
</feature>
<dbReference type="SUPFAM" id="SSF49503">
    <property type="entry name" value="Cupredoxins"/>
    <property type="match status" value="1"/>
</dbReference>
<accession>A0A366HF67</accession>
<gene>
    <name evidence="8" type="ORF">DES53_108266</name>
</gene>
<comment type="caution">
    <text evidence="8">The sequence shown here is derived from an EMBL/GenBank/DDBJ whole genome shotgun (WGS) entry which is preliminary data.</text>
</comment>
<evidence type="ECO:0000256" key="2">
    <source>
        <dbReference type="ARBA" id="ARBA00022723"/>
    </source>
</evidence>
<dbReference type="Pfam" id="PF23500">
    <property type="entry name" value="DUF7133"/>
    <property type="match status" value="1"/>
</dbReference>
<dbReference type="PROSITE" id="PS00196">
    <property type="entry name" value="COPPER_BLUE"/>
    <property type="match status" value="1"/>
</dbReference>
<keyword evidence="3" id="KW-0249">Electron transport</keyword>
<evidence type="ECO:0000256" key="4">
    <source>
        <dbReference type="ARBA" id="ARBA00023008"/>
    </source>
</evidence>
<dbReference type="RefSeq" id="WP_170157292.1">
    <property type="nucleotide sequence ID" value="NZ_QNRR01000008.1"/>
</dbReference>
<dbReference type="InterPro" id="IPR000923">
    <property type="entry name" value="BlueCu_1"/>
</dbReference>
<dbReference type="NCBIfam" id="TIGR02604">
    <property type="entry name" value="Piru_Ver_Nterm"/>
    <property type="match status" value="1"/>
</dbReference>
<organism evidence="8 9">
    <name type="scientific">Roseimicrobium gellanilyticum</name>
    <dbReference type="NCBI Taxonomy" id="748857"/>
    <lineage>
        <taxon>Bacteria</taxon>
        <taxon>Pseudomonadati</taxon>
        <taxon>Verrucomicrobiota</taxon>
        <taxon>Verrucomicrobiia</taxon>
        <taxon>Verrucomicrobiales</taxon>
        <taxon>Verrucomicrobiaceae</taxon>
        <taxon>Roseimicrobium</taxon>
    </lineage>
</organism>
<dbReference type="InterPro" id="IPR011989">
    <property type="entry name" value="ARM-like"/>
</dbReference>
<dbReference type="SUPFAM" id="SSF48371">
    <property type="entry name" value="ARM repeat"/>
    <property type="match status" value="2"/>
</dbReference>
<dbReference type="CDD" id="cd01834">
    <property type="entry name" value="SGNH_hydrolase_like_2"/>
    <property type="match status" value="1"/>
</dbReference>
<feature type="signal peptide" evidence="5">
    <location>
        <begin position="1"/>
        <end position="24"/>
    </location>
</feature>
<dbReference type="InterPro" id="IPR011042">
    <property type="entry name" value="6-blade_b-propeller_TolB-like"/>
</dbReference>
<proteinExistence type="predicted"/>
<evidence type="ECO:0000259" key="6">
    <source>
        <dbReference type="Pfam" id="PF00127"/>
    </source>
</evidence>
<dbReference type="SUPFAM" id="SSF52266">
    <property type="entry name" value="SGNH hydrolase"/>
    <property type="match status" value="1"/>
</dbReference>
<protein>
    <submittedName>
        <fullName evidence="8">Putative membrane-bound dehydrogenase-like protein</fullName>
    </submittedName>
</protein>
<evidence type="ECO:0000256" key="1">
    <source>
        <dbReference type="ARBA" id="ARBA00022448"/>
    </source>
</evidence>
<dbReference type="InterPro" id="IPR016024">
    <property type="entry name" value="ARM-type_fold"/>
</dbReference>
<dbReference type="InterPro" id="IPR055557">
    <property type="entry name" value="DUF7133"/>
</dbReference>
<dbReference type="InterPro" id="IPR008972">
    <property type="entry name" value="Cupredoxin"/>
</dbReference>
<evidence type="ECO:0000256" key="3">
    <source>
        <dbReference type="ARBA" id="ARBA00022982"/>
    </source>
</evidence>
<name>A0A366HF67_9BACT</name>
<dbReference type="Gene3D" id="1.25.10.10">
    <property type="entry name" value="Leucine-rich Repeat Variant"/>
    <property type="match status" value="1"/>
</dbReference>
<evidence type="ECO:0000313" key="9">
    <source>
        <dbReference type="Proteomes" id="UP000253426"/>
    </source>
</evidence>
<keyword evidence="4" id="KW-0186">Copper</keyword>
<dbReference type="InterPro" id="IPR004155">
    <property type="entry name" value="PBS_lyase_HEAT"/>
</dbReference>
<dbReference type="PANTHER" id="PTHR33546">
    <property type="entry name" value="LARGE, MULTIFUNCTIONAL SECRETED PROTEIN-RELATED"/>
    <property type="match status" value="1"/>
</dbReference>
<keyword evidence="2" id="KW-0479">Metal-binding</keyword>
<reference evidence="8 9" key="1">
    <citation type="submission" date="2018-06" db="EMBL/GenBank/DDBJ databases">
        <title>Genomic Encyclopedia of Type Strains, Phase IV (KMG-IV): sequencing the most valuable type-strain genomes for metagenomic binning, comparative biology and taxonomic classification.</title>
        <authorList>
            <person name="Goeker M."/>
        </authorList>
    </citation>
    <scope>NUCLEOTIDE SEQUENCE [LARGE SCALE GENOMIC DNA]</scope>
    <source>
        <strain evidence="8 9">DSM 25532</strain>
    </source>
</reference>
<dbReference type="GO" id="GO:0016788">
    <property type="term" value="F:hydrolase activity, acting on ester bonds"/>
    <property type="evidence" value="ECO:0007669"/>
    <property type="project" value="UniProtKB-ARBA"/>
</dbReference>
<dbReference type="SUPFAM" id="SSF50952">
    <property type="entry name" value="Soluble quinoprotein glucose dehydrogenase"/>
    <property type="match status" value="1"/>
</dbReference>
<evidence type="ECO:0000256" key="5">
    <source>
        <dbReference type="SAM" id="SignalP"/>
    </source>
</evidence>
<dbReference type="CDD" id="cd04233">
    <property type="entry name" value="Auracyanin"/>
    <property type="match status" value="1"/>
</dbReference>
<dbReference type="InterPro" id="IPR028871">
    <property type="entry name" value="BlueCu_1_BS"/>
</dbReference>
<dbReference type="InterPro" id="IPR036514">
    <property type="entry name" value="SGNH_hydro_sf"/>
</dbReference>